<feature type="transmembrane region" description="Helical" evidence="8">
    <location>
        <begin position="66"/>
        <end position="87"/>
    </location>
</feature>
<keyword evidence="4 8" id="KW-0812">Transmembrane</keyword>
<proteinExistence type="inferred from homology"/>
<evidence type="ECO:0000313" key="10">
    <source>
        <dbReference type="Proteomes" id="UP000057609"/>
    </source>
</evidence>
<dbReference type="GO" id="GO:0008360">
    <property type="term" value="P:regulation of cell shape"/>
    <property type="evidence" value="ECO:0007669"/>
    <property type="project" value="UniProtKB-KW"/>
</dbReference>
<feature type="transmembrane region" description="Helical" evidence="8">
    <location>
        <begin position="34"/>
        <end position="60"/>
    </location>
</feature>
<dbReference type="Proteomes" id="UP000057609">
    <property type="component" value="Chromosome"/>
</dbReference>
<feature type="transmembrane region" description="Helical" evidence="8">
    <location>
        <begin position="6"/>
        <end position="27"/>
    </location>
</feature>
<dbReference type="KEGG" id="gpi:GPICK_05310"/>
<gene>
    <name evidence="9" type="ORF">GPICK_05310</name>
</gene>
<evidence type="ECO:0000256" key="2">
    <source>
        <dbReference type="ARBA" id="ARBA00007776"/>
    </source>
</evidence>
<evidence type="ECO:0000256" key="5">
    <source>
        <dbReference type="ARBA" id="ARBA00022960"/>
    </source>
</evidence>
<dbReference type="RefSeq" id="WP_039741112.1">
    <property type="nucleotide sequence ID" value="NZ_CP009788.1"/>
</dbReference>
<evidence type="ECO:0000313" key="9">
    <source>
        <dbReference type="EMBL" id="AJE02860.1"/>
    </source>
</evidence>
<dbReference type="GO" id="GO:0005886">
    <property type="term" value="C:plasma membrane"/>
    <property type="evidence" value="ECO:0007669"/>
    <property type="project" value="UniProtKB-SubCell"/>
</dbReference>
<dbReference type="OrthoDB" id="5396846at2"/>
<evidence type="ECO:0000256" key="8">
    <source>
        <dbReference type="SAM" id="Phobius"/>
    </source>
</evidence>
<evidence type="ECO:0000256" key="7">
    <source>
        <dbReference type="ARBA" id="ARBA00023136"/>
    </source>
</evidence>
<evidence type="ECO:0000256" key="3">
    <source>
        <dbReference type="ARBA" id="ARBA00022475"/>
    </source>
</evidence>
<dbReference type="EMBL" id="CP009788">
    <property type="protein sequence ID" value="AJE02860.1"/>
    <property type="molecule type" value="Genomic_DNA"/>
</dbReference>
<evidence type="ECO:0000256" key="1">
    <source>
        <dbReference type="ARBA" id="ARBA00004651"/>
    </source>
</evidence>
<protein>
    <submittedName>
        <fullName evidence="9">Rod shape-determining protein MreD</fullName>
    </submittedName>
</protein>
<accession>A0A0B5BEB4</accession>
<feature type="transmembrane region" description="Helical" evidence="8">
    <location>
        <begin position="99"/>
        <end position="122"/>
    </location>
</feature>
<dbReference type="HOGENOM" id="CLU_132534_3_0_7"/>
<keyword evidence="6 8" id="KW-1133">Transmembrane helix</keyword>
<sequence length="161" mass="17723">MIKYIWYTILVFAALVLQITLLPAFVADPFQPNLLIIFIVYMGLRESVGWGVAAYFLGLVHDSFSGLYLGLNGFSYLIIFLVLRTVADRLFTDRRSLMILGVFAATIGNALLNLLLLALFSAAEGIYETLLQSLVPQGLVNALVASVVFTFSPLARTGDIR</sequence>
<keyword evidence="5" id="KW-0133">Cell shape</keyword>
<keyword evidence="10" id="KW-1185">Reference proteome</keyword>
<feature type="transmembrane region" description="Helical" evidence="8">
    <location>
        <begin position="134"/>
        <end position="155"/>
    </location>
</feature>
<dbReference type="AlphaFoldDB" id="A0A0B5BEB4"/>
<organism evidence="9 10">
    <name type="scientific">Geobacter pickeringii</name>
    <dbReference type="NCBI Taxonomy" id="345632"/>
    <lineage>
        <taxon>Bacteria</taxon>
        <taxon>Pseudomonadati</taxon>
        <taxon>Thermodesulfobacteriota</taxon>
        <taxon>Desulfuromonadia</taxon>
        <taxon>Geobacterales</taxon>
        <taxon>Geobacteraceae</taxon>
        <taxon>Geobacter</taxon>
    </lineage>
</organism>
<evidence type="ECO:0000256" key="6">
    <source>
        <dbReference type="ARBA" id="ARBA00022989"/>
    </source>
</evidence>
<evidence type="ECO:0000256" key="4">
    <source>
        <dbReference type="ARBA" id="ARBA00022692"/>
    </source>
</evidence>
<reference evidence="9 10" key="1">
    <citation type="journal article" date="2015" name="Genome Announc.">
        <title>Complete Genome of Geobacter pickeringii G13T, a Metal-Reducing Isolate from Sedimentary Kaolin Deposits.</title>
        <authorList>
            <person name="Badalamenti J.P."/>
            <person name="Bond D.R."/>
        </authorList>
    </citation>
    <scope>NUCLEOTIDE SEQUENCE [LARGE SCALE GENOMIC DNA]</scope>
    <source>
        <strain evidence="9 10">G13</strain>
    </source>
</reference>
<comment type="subcellular location">
    <subcellularLocation>
        <location evidence="1">Cell membrane</location>
        <topology evidence="1">Multi-pass membrane protein</topology>
    </subcellularLocation>
</comment>
<keyword evidence="7 8" id="KW-0472">Membrane</keyword>
<name>A0A0B5BEB4_9BACT</name>
<keyword evidence="3" id="KW-1003">Cell membrane</keyword>
<comment type="similarity">
    <text evidence="2">Belongs to the MreD family.</text>
</comment>
<dbReference type="STRING" id="345632.GPICK_05310"/>
<dbReference type="Pfam" id="PF04093">
    <property type="entry name" value="MreD"/>
    <property type="match status" value="1"/>
</dbReference>
<dbReference type="NCBIfam" id="TIGR03426">
    <property type="entry name" value="shape_MreD"/>
    <property type="match status" value="1"/>
</dbReference>
<dbReference type="InterPro" id="IPR007227">
    <property type="entry name" value="Cell_shape_determining_MreD"/>
</dbReference>